<dbReference type="GO" id="GO:0034198">
    <property type="term" value="P:cellular response to amino acid starvation"/>
    <property type="evidence" value="ECO:0007669"/>
    <property type="project" value="TreeGrafter"/>
</dbReference>
<protein>
    <submittedName>
        <fullName evidence="2">Uncharacterized protein</fullName>
    </submittedName>
</protein>
<dbReference type="SUPFAM" id="SSF160651">
    <property type="entry name" value="FLJ32549 C-terminal domain-like"/>
    <property type="match status" value="1"/>
</dbReference>
<dbReference type="Gene3D" id="3.30.450.240">
    <property type="match status" value="1"/>
</dbReference>
<organism evidence="2 3">
    <name type="scientific">Blomia tropicalis</name>
    <name type="common">Mite</name>
    <dbReference type="NCBI Taxonomy" id="40697"/>
    <lineage>
        <taxon>Eukaryota</taxon>
        <taxon>Metazoa</taxon>
        <taxon>Ecdysozoa</taxon>
        <taxon>Arthropoda</taxon>
        <taxon>Chelicerata</taxon>
        <taxon>Arachnida</taxon>
        <taxon>Acari</taxon>
        <taxon>Acariformes</taxon>
        <taxon>Sarcoptiformes</taxon>
        <taxon>Astigmata</taxon>
        <taxon>Glycyphagoidea</taxon>
        <taxon>Echimyopodidae</taxon>
        <taxon>Blomia</taxon>
    </lineage>
</organism>
<feature type="compositionally biased region" description="Low complexity" evidence="1">
    <location>
        <begin position="385"/>
        <end position="403"/>
    </location>
</feature>
<evidence type="ECO:0000313" key="3">
    <source>
        <dbReference type="Proteomes" id="UP001142055"/>
    </source>
</evidence>
<dbReference type="Gene3D" id="1.10.3450.30">
    <property type="match status" value="1"/>
</dbReference>
<sequence length="743" mass="83458">MSNRNNGIQFSSNVIHNVDYVEALLKQFFLYHSNFLWDKAKEYIERERDQFRATQQSIHGLSGHSILVSLMNALAQLTLADKNYLALQFLSSKVFQRKDSVKCSYQSLEAEFTRLEDRGILGQKCNSQPQTPHHSCYQANQSQINQTIQSEPAQDVLKCNVDELFQDERSTNSASPLAKSVSPEPVHTPTMKSQSFLSKIFRFSSSKSSSTNNSNPNSNLICNSNVSNQGLDSSSNELNQSHPELNIESMDRFAAHLSGQLIHYVHVRIEMIDLYEKLCCTNIGKKFCILNDFLAMVKDIHAQADRNFHHPVLNQLKTMFMFECDIIQSLLNVHVSIQDWKFLDSLFYLQDAHNKLNMMANLRDHMVNQYQSITSNIKSSHSPLSQSTMGGQSTLGSSSSTTNLRRNITSSSLSSSGSSSLSIATTVTGNTITTQSSNPTNPGNFIYGANQSLYMPTNSSKFFSRNFNSSTMPLLIQWLNRFKLFLLSKYSFYFHSLLMIHLAPLSVASNFTSSIGSSSNHNSSANYAQIESQMRQLCSKHLYDFHTRIVQFVRKCDSSYAILIFDTHGKEEFSNIGYRSPFLKKEVPKGINSYPIIYSYPGEFPKNRIPSLIMIMNDRIKELNSSDNVIVEHDKPLTEQSVQITSSNASTSTGQSSTTAVAAETSSTTTTTTGTSTISVANQSLPNATYFMVRPDPDFTLTIICEQTKKQERDNHIISFLQEITILLKGSRIFSNLRGGSLK</sequence>
<reference evidence="2" key="1">
    <citation type="submission" date="2022-12" db="EMBL/GenBank/DDBJ databases">
        <title>Genome assemblies of Blomia tropicalis.</title>
        <authorList>
            <person name="Cui Y."/>
        </authorList>
    </citation>
    <scope>NUCLEOTIDE SEQUENCE</scope>
    <source>
        <tissue evidence="2">Adult mites</tissue>
    </source>
</reference>
<feature type="region of interest" description="Disordered" evidence="1">
    <location>
        <begin position="642"/>
        <end position="674"/>
    </location>
</feature>
<dbReference type="AlphaFoldDB" id="A0A9Q0MCN9"/>
<keyword evidence="3" id="KW-1185">Reference proteome</keyword>
<dbReference type="PANTHER" id="PTHR31581:SF1">
    <property type="entry name" value="KICSTOR SUBUNIT 2"/>
    <property type="match status" value="1"/>
</dbReference>
<dbReference type="InterPro" id="IPR038060">
    <property type="entry name" value="C12orf66-like_central_sf"/>
</dbReference>
<dbReference type="GO" id="GO:1904262">
    <property type="term" value="P:negative regulation of TORC1 signaling"/>
    <property type="evidence" value="ECO:0007669"/>
    <property type="project" value="TreeGrafter"/>
</dbReference>
<feature type="region of interest" description="Disordered" evidence="1">
    <location>
        <begin position="378"/>
        <end position="403"/>
    </location>
</feature>
<comment type="caution">
    <text evidence="2">The sequence shown here is derived from an EMBL/GenBank/DDBJ whole genome shotgun (WGS) entry which is preliminary data.</text>
</comment>
<feature type="region of interest" description="Disordered" evidence="1">
    <location>
        <begin position="170"/>
        <end position="191"/>
    </location>
</feature>
<proteinExistence type="predicted"/>
<dbReference type="SUPFAM" id="SSF158548">
    <property type="entry name" value="FLJ32549 domain-like"/>
    <property type="match status" value="2"/>
</dbReference>
<dbReference type="PANTHER" id="PTHR31581">
    <property type="entry name" value="KICSTOR COMPLEX PROTEIN C12ORF66"/>
    <property type="match status" value="1"/>
</dbReference>
<dbReference type="OMA" id="FMFECDI"/>
<evidence type="ECO:0000256" key="1">
    <source>
        <dbReference type="SAM" id="MobiDB-lite"/>
    </source>
</evidence>
<dbReference type="Proteomes" id="UP001142055">
    <property type="component" value="Chromosome 1"/>
</dbReference>
<dbReference type="GO" id="GO:0042149">
    <property type="term" value="P:cellular response to glucose starvation"/>
    <property type="evidence" value="ECO:0007669"/>
    <property type="project" value="TreeGrafter"/>
</dbReference>
<dbReference type="InterPro" id="IPR018544">
    <property type="entry name" value="KICS_2"/>
</dbReference>
<dbReference type="Pfam" id="PF09404">
    <property type="entry name" value="C12orf66_like"/>
    <property type="match status" value="4"/>
</dbReference>
<accession>A0A9Q0MCN9</accession>
<gene>
    <name evidence="2" type="ORF">RDWZM_001203</name>
</gene>
<evidence type="ECO:0000313" key="2">
    <source>
        <dbReference type="EMBL" id="KAJ6222658.1"/>
    </source>
</evidence>
<dbReference type="GO" id="GO:0061462">
    <property type="term" value="P:protein localization to lysosome"/>
    <property type="evidence" value="ECO:0007669"/>
    <property type="project" value="TreeGrafter"/>
</dbReference>
<dbReference type="EMBL" id="JAPWDV010000001">
    <property type="protein sequence ID" value="KAJ6222658.1"/>
    <property type="molecule type" value="Genomic_DNA"/>
</dbReference>
<name>A0A9Q0MCN9_BLOTA</name>
<feature type="compositionally biased region" description="Low complexity" evidence="1">
    <location>
        <begin position="645"/>
        <end position="674"/>
    </location>
</feature>